<feature type="repeat" description="ANK" evidence="3">
    <location>
        <begin position="575"/>
        <end position="607"/>
    </location>
</feature>
<feature type="repeat" description="ANK" evidence="3">
    <location>
        <begin position="377"/>
        <end position="409"/>
    </location>
</feature>
<keyword evidence="1" id="KW-0677">Repeat</keyword>
<accession>A0A7M7H8J2</accession>
<dbReference type="SUPFAM" id="SSF48403">
    <property type="entry name" value="Ankyrin repeat"/>
    <property type="match status" value="1"/>
</dbReference>
<feature type="compositionally biased region" description="Basic and acidic residues" evidence="4">
    <location>
        <begin position="248"/>
        <end position="265"/>
    </location>
</feature>
<dbReference type="InterPro" id="IPR036770">
    <property type="entry name" value="Ankyrin_rpt-contain_sf"/>
</dbReference>
<dbReference type="PANTHER" id="PTHR24198">
    <property type="entry name" value="ANKYRIN REPEAT AND PROTEIN KINASE DOMAIN-CONTAINING PROTEIN"/>
    <property type="match status" value="1"/>
</dbReference>
<evidence type="ECO:0000256" key="4">
    <source>
        <dbReference type="SAM" id="MobiDB-lite"/>
    </source>
</evidence>
<organism evidence="5 6">
    <name type="scientific">Nasonia vitripennis</name>
    <name type="common">Parasitic wasp</name>
    <dbReference type="NCBI Taxonomy" id="7425"/>
    <lineage>
        <taxon>Eukaryota</taxon>
        <taxon>Metazoa</taxon>
        <taxon>Ecdysozoa</taxon>
        <taxon>Arthropoda</taxon>
        <taxon>Hexapoda</taxon>
        <taxon>Insecta</taxon>
        <taxon>Pterygota</taxon>
        <taxon>Neoptera</taxon>
        <taxon>Endopterygota</taxon>
        <taxon>Hymenoptera</taxon>
        <taxon>Apocrita</taxon>
        <taxon>Proctotrupomorpha</taxon>
        <taxon>Chalcidoidea</taxon>
        <taxon>Pteromalidae</taxon>
        <taxon>Pteromalinae</taxon>
        <taxon>Nasonia</taxon>
    </lineage>
</organism>
<evidence type="ECO:0000256" key="3">
    <source>
        <dbReference type="PROSITE-ProRule" id="PRU00023"/>
    </source>
</evidence>
<dbReference type="KEGG" id="nvi:100121330"/>
<name>A0A7M7H8J2_NASVI</name>
<dbReference type="PANTHER" id="PTHR24198:SF165">
    <property type="entry name" value="ANKYRIN REPEAT-CONTAINING PROTEIN-RELATED"/>
    <property type="match status" value="1"/>
</dbReference>
<evidence type="ECO:0000313" key="5">
    <source>
        <dbReference type="EnsemblMetazoa" id="XP_008214042"/>
    </source>
</evidence>
<dbReference type="SMR" id="A0A7M7H8J2"/>
<feature type="region of interest" description="Disordered" evidence="4">
    <location>
        <begin position="235"/>
        <end position="289"/>
    </location>
</feature>
<gene>
    <name evidence="5" type="primary">100121330</name>
</gene>
<proteinExistence type="predicted"/>
<dbReference type="EnsemblMetazoa" id="XM_008215820">
    <property type="protein sequence ID" value="XP_008214042"/>
    <property type="gene ID" value="LOC100121330"/>
</dbReference>
<dbReference type="SMART" id="SM00248">
    <property type="entry name" value="ANK"/>
    <property type="match status" value="7"/>
</dbReference>
<feature type="compositionally biased region" description="Low complexity" evidence="4">
    <location>
        <begin position="235"/>
        <end position="244"/>
    </location>
</feature>
<dbReference type="Pfam" id="PF12796">
    <property type="entry name" value="Ank_2"/>
    <property type="match status" value="3"/>
</dbReference>
<evidence type="ECO:0000256" key="1">
    <source>
        <dbReference type="ARBA" id="ARBA00022737"/>
    </source>
</evidence>
<dbReference type="Gene3D" id="1.25.40.20">
    <property type="entry name" value="Ankyrin repeat-containing domain"/>
    <property type="match status" value="3"/>
</dbReference>
<evidence type="ECO:0000313" key="6">
    <source>
        <dbReference type="Proteomes" id="UP000002358"/>
    </source>
</evidence>
<dbReference type="InParanoid" id="A0A7M7H8J2"/>
<dbReference type="AlphaFoldDB" id="A0A7M7H8J2"/>
<feature type="repeat" description="ANK" evidence="3">
    <location>
        <begin position="542"/>
        <end position="574"/>
    </location>
</feature>
<feature type="repeat" description="ANK" evidence="3">
    <location>
        <begin position="509"/>
        <end position="541"/>
    </location>
</feature>
<feature type="compositionally biased region" description="Acidic residues" evidence="4">
    <location>
        <begin position="266"/>
        <end position="276"/>
    </location>
</feature>
<dbReference type="Proteomes" id="UP000002358">
    <property type="component" value="Chromosome 1"/>
</dbReference>
<dbReference type="PROSITE" id="PS50297">
    <property type="entry name" value="ANK_REP_REGION"/>
    <property type="match status" value="4"/>
</dbReference>
<reference evidence="5" key="1">
    <citation type="submission" date="2021-01" db="UniProtKB">
        <authorList>
            <consortium name="EnsemblMetazoa"/>
        </authorList>
    </citation>
    <scope>IDENTIFICATION</scope>
</reference>
<dbReference type="PROSITE" id="PS50088">
    <property type="entry name" value="ANK_REPEAT"/>
    <property type="match status" value="4"/>
</dbReference>
<protein>
    <submittedName>
        <fullName evidence="5">Uncharacterized protein</fullName>
    </submittedName>
</protein>
<keyword evidence="6" id="KW-1185">Reference proteome</keyword>
<dbReference type="InterPro" id="IPR002110">
    <property type="entry name" value="Ankyrin_rpt"/>
</dbReference>
<sequence>MKDLNSPTQSQPFGCPNIGEEQISQTDKVHNTRNARNVQNLIAQLEAYRRIRNDYFNNNGYSAEDAYSSTNECSTDNRYGDGYSYSRNYGHGTAADAYFPNNGYNNSYAHSTNKRSVKIAAQKTYLPLIDSSIVSMVPPPCFIKGTGKFAIPNIAKKNAGVTQFGKTAVRRLNTKRTATVPCSRPAEEKFDIMFYVNNDHYYEKFVSKEKVTMFSALARSRCLKSIMRNYFQYDSSSPSSCTSSEQEASVKVEEQRVSPSEKSEEASVEVEEETDTGSEGLRESSDAEPVSVELKTKAISDLMKNAKDAFELLPANLCLFYRTDPIAKIKQYLDSQWKFNICCDCCQERPIHIAVKYRSELLSILSSKAEIDLPNKFGETALHLACEMGNTSMVIYLLHAGANPLKKNAKGETCLFVCQRKADVKMAKIILQTIKSDSIENFPEDHMMIAAGDGSTDFVELYLKFKANVNYVDEDGNSAISLAVKLGYQDLLVFLLKQKVNLEQTYTNEGNSLLHLACRHDREFSVEKLLFAGASVRAVNRFAETPLHVAAQYSSIYIIQKLLTFKSDIDAEDSCKRTPLHQAIILEKVDAIKYLLNQGASIQAVVAPLMKAIKNKQYDIIKLLIKYDLHMNQEKLLSLTLSGDEIEHQNNDLEKLWSEVKSIRNL</sequence>
<evidence type="ECO:0000256" key="2">
    <source>
        <dbReference type="ARBA" id="ARBA00023043"/>
    </source>
</evidence>
<keyword evidence="2 3" id="KW-0040">ANK repeat</keyword>
<dbReference type="OrthoDB" id="20872at2759"/>